<name>A0AA86IUZ3_9ENTR</name>
<dbReference type="NCBIfam" id="NF010242">
    <property type="entry name" value="PRK13689.1"/>
    <property type="match status" value="1"/>
</dbReference>
<dbReference type="InterPro" id="IPR023202">
    <property type="entry name" value="YejL_sf"/>
</dbReference>
<dbReference type="Pfam" id="PF07208">
    <property type="entry name" value="DUF1414"/>
    <property type="match status" value="1"/>
</dbReference>
<dbReference type="HAMAP" id="MF_00816">
    <property type="entry name" value="UPF0352"/>
    <property type="match status" value="1"/>
</dbReference>
<reference evidence="2" key="1">
    <citation type="submission" date="2021-04" db="EMBL/GenBank/DDBJ databases">
        <title>Difference and commonality of drug resistance evolution in various bacteria. and drug sensitivity profiles.</title>
        <authorList>
            <person name="Maeda T."/>
            <person name="Shibai A."/>
            <person name="Kawada K."/>
            <person name="Kotani H."/>
            <person name="Tarusawa Y."/>
            <person name="Tanabe K."/>
            <person name="Furusawa C."/>
        </authorList>
    </citation>
    <scope>NUCLEOTIDE SEQUENCE</scope>
    <source>
        <strain evidence="2">JCM 8580</strain>
    </source>
</reference>
<dbReference type="InterPro" id="IPR009857">
    <property type="entry name" value="UPF0352"/>
</dbReference>
<accession>A0AA86IUZ3</accession>
<sequence>MQKKSCCYGNMLPFHEQTDSEFMPQISRYSDEHVEQLLSELANVLEKHKTPTDLSLMVLGNMVTNLINTSVAPAQRQAIARSFAQALQSSINDDNAH</sequence>
<proteinExistence type="inferred from homology"/>
<evidence type="ECO:0000256" key="1">
    <source>
        <dbReference type="HAMAP-Rule" id="MF_00816"/>
    </source>
</evidence>
<dbReference type="Gene3D" id="1.10.3390.10">
    <property type="entry name" value="YejL-like"/>
    <property type="match status" value="1"/>
</dbReference>
<comment type="similarity">
    <text evidence="1">Belongs to the UPF0352 family.</text>
</comment>
<evidence type="ECO:0000313" key="3">
    <source>
        <dbReference type="Proteomes" id="UP000682928"/>
    </source>
</evidence>
<dbReference type="EMBL" id="AP024590">
    <property type="protein sequence ID" value="BCU54812.1"/>
    <property type="molecule type" value="Genomic_DNA"/>
</dbReference>
<evidence type="ECO:0000313" key="2">
    <source>
        <dbReference type="EMBL" id="BCU54812.1"/>
    </source>
</evidence>
<dbReference type="Proteomes" id="UP000682928">
    <property type="component" value="Chromosome"/>
</dbReference>
<gene>
    <name evidence="2" type="ORF">ENKO_14060</name>
</gene>
<dbReference type="AlphaFoldDB" id="A0AA86IUZ3"/>
<organism evidence="2 3">
    <name type="scientific">Enterobacter kobei</name>
    <dbReference type="NCBI Taxonomy" id="208224"/>
    <lineage>
        <taxon>Bacteria</taxon>
        <taxon>Pseudomonadati</taxon>
        <taxon>Pseudomonadota</taxon>
        <taxon>Gammaproteobacteria</taxon>
        <taxon>Enterobacterales</taxon>
        <taxon>Enterobacteriaceae</taxon>
        <taxon>Enterobacter</taxon>
        <taxon>Enterobacter cloacae complex</taxon>
    </lineage>
</organism>
<dbReference type="SUPFAM" id="SSF158651">
    <property type="entry name" value="YejL-like"/>
    <property type="match status" value="1"/>
</dbReference>
<protein>
    <recommendedName>
        <fullName evidence="1">UPF0352 protein ENKO_14060</fullName>
    </recommendedName>
</protein>